<gene>
    <name evidence="1" type="ORF">S03H2_60094</name>
</gene>
<feature type="non-terminal residue" evidence="1">
    <location>
        <position position="244"/>
    </location>
</feature>
<name>X1K0Z2_9ZZZZ</name>
<sequence>KHIAGIIFVLMFALPMHAAIKIVADHNPSELAASGFKFKNIPSPSQDDAAAKAKFTLVDGIRDSNGGNIEKLHDDKIPVEDDQPGENFFFQAGTDGGRILLDLSRPINIKQINSYSWHPNTRGPQVYKLYASTGSADDFNPQPKKGTDPLTCGWKLLASVDTRPKAGQGGGQYGNSLSDTDGTIGKYRYLLFDIFRTEATDPFGNTFFSEIDVIDADAPAVTAIPDTQPVLQLRRETVEADGGK</sequence>
<dbReference type="EMBL" id="BARU01038697">
    <property type="protein sequence ID" value="GAH87345.1"/>
    <property type="molecule type" value="Genomic_DNA"/>
</dbReference>
<dbReference type="AlphaFoldDB" id="X1K0Z2"/>
<protein>
    <recommendedName>
        <fullName evidence="2">F5/8 type C domain-containing protein</fullName>
    </recommendedName>
</protein>
<organism evidence="1">
    <name type="scientific">marine sediment metagenome</name>
    <dbReference type="NCBI Taxonomy" id="412755"/>
    <lineage>
        <taxon>unclassified sequences</taxon>
        <taxon>metagenomes</taxon>
        <taxon>ecological metagenomes</taxon>
    </lineage>
</organism>
<evidence type="ECO:0008006" key="2">
    <source>
        <dbReference type="Google" id="ProtNLM"/>
    </source>
</evidence>
<comment type="caution">
    <text evidence="1">The sequence shown here is derived from an EMBL/GenBank/DDBJ whole genome shotgun (WGS) entry which is preliminary data.</text>
</comment>
<evidence type="ECO:0000313" key="1">
    <source>
        <dbReference type="EMBL" id="GAH87345.1"/>
    </source>
</evidence>
<reference evidence="1" key="1">
    <citation type="journal article" date="2014" name="Front. Microbiol.">
        <title>High frequency of phylogenetically diverse reductive dehalogenase-homologous genes in deep subseafloor sedimentary metagenomes.</title>
        <authorList>
            <person name="Kawai M."/>
            <person name="Futagami T."/>
            <person name="Toyoda A."/>
            <person name="Takaki Y."/>
            <person name="Nishi S."/>
            <person name="Hori S."/>
            <person name="Arai W."/>
            <person name="Tsubouchi T."/>
            <person name="Morono Y."/>
            <person name="Uchiyama I."/>
            <person name="Ito T."/>
            <person name="Fujiyama A."/>
            <person name="Inagaki F."/>
            <person name="Takami H."/>
        </authorList>
    </citation>
    <scope>NUCLEOTIDE SEQUENCE</scope>
    <source>
        <strain evidence="1">Expedition CK06-06</strain>
    </source>
</reference>
<proteinExistence type="predicted"/>
<feature type="non-terminal residue" evidence="1">
    <location>
        <position position="1"/>
    </location>
</feature>
<accession>X1K0Z2</accession>